<dbReference type="AlphaFoldDB" id="A0A3Q7END2"/>
<evidence type="ECO:0000313" key="2">
    <source>
        <dbReference type="Proteomes" id="UP000004994"/>
    </source>
</evidence>
<keyword evidence="2" id="KW-1185">Reference proteome</keyword>
<dbReference type="PaxDb" id="4081-Solyc01g099800.2.1"/>
<sequence length="63" mass="6890">MIMDVEVAWTLSGKDLYQDPDLHFHLRLVGGIGGARAGAGVSRILALRYEIRGGRLEVTLVLL</sequence>
<dbReference type="Proteomes" id="UP000004994">
    <property type="component" value="Chromosome 1"/>
</dbReference>
<protein>
    <submittedName>
        <fullName evidence="1">Uncharacterized protein</fullName>
    </submittedName>
</protein>
<dbReference type="InParanoid" id="A0A3Q7END2"/>
<dbReference type="Gramene" id="Solyc01g099800.3.1">
    <property type="protein sequence ID" value="Solyc01g099800.3.1"/>
    <property type="gene ID" value="Solyc01g099800.3"/>
</dbReference>
<dbReference type="EnsemblPlants" id="Solyc01g099800.3.1">
    <property type="protein sequence ID" value="Solyc01g099800.3.1"/>
    <property type="gene ID" value="Solyc01g099800.3"/>
</dbReference>
<accession>A0A3Q7END2</accession>
<organism evidence="1">
    <name type="scientific">Solanum lycopersicum</name>
    <name type="common">Tomato</name>
    <name type="synonym">Lycopersicon esculentum</name>
    <dbReference type="NCBI Taxonomy" id="4081"/>
    <lineage>
        <taxon>Eukaryota</taxon>
        <taxon>Viridiplantae</taxon>
        <taxon>Streptophyta</taxon>
        <taxon>Embryophyta</taxon>
        <taxon>Tracheophyta</taxon>
        <taxon>Spermatophyta</taxon>
        <taxon>Magnoliopsida</taxon>
        <taxon>eudicotyledons</taxon>
        <taxon>Gunneridae</taxon>
        <taxon>Pentapetalae</taxon>
        <taxon>asterids</taxon>
        <taxon>lamiids</taxon>
        <taxon>Solanales</taxon>
        <taxon>Solanaceae</taxon>
        <taxon>Solanoideae</taxon>
        <taxon>Solaneae</taxon>
        <taxon>Solanum</taxon>
        <taxon>Solanum subgen. Lycopersicon</taxon>
    </lineage>
</organism>
<reference evidence="1" key="2">
    <citation type="submission" date="2019-01" db="UniProtKB">
        <authorList>
            <consortium name="EnsemblPlants"/>
        </authorList>
    </citation>
    <scope>IDENTIFICATION</scope>
    <source>
        <strain evidence="1">cv. Heinz 1706</strain>
    </source>
</reference>
<reference evidence="1" key="1">
    <citation type="journal article" date="2012" name="Nature">
        <title>The tomato genome sequence provides insights into fleshy fruit evolution.</title>
        <authorList>
            <consortium name="Tomato Genome Consortium"/>
        </authorList>
    </citation>
    <scope>NUCLEOTIDE SEQUENCE [LARGE SCALE GENOMIC DNA]</scope>
    <source>
        <strain evidence="1">cv. Heinz 1706</strain>
    </source>
</reference>
<evidence type="ECO:0000313" key="1">
    <source>
        <dbReference type="EnsemblPlants" id="Solyc01g099800.3.1"/>
    </source>
</evidence>
<proteinExistence type="predicted"/>
<name>A0A3Q7END2_SOLLC</name>